<comment type="caution">
    <text evidence="2">The sequence shown here is derived from an EMBL/GenBank/DDBJ whole genome shotgun (WGS) entry which is preliminary data.</text>
</comment>
<evidence type="ECO:0000313" key="3">
    <source>
        <dbReference type="Proteomes" id="UP001596513"/>
    </source>
</evidence>
<reference evidence="3" key="1">
    <citation type="journal article" date="2019" name="Int. J. Syst. Evol. Microbiol.">
        <title>The Global Catalogue of Microorganisms (GCM) 10K type strain sequencing project: providing services to taxonomists for standard genome sequencing and annotation.</title>
        <authorList>
            <consortium name="The Broad Institute Genomics Platform"/>
            <consortium name="The Broad Institute Genome Sequencing Center for Infectious Disease"/>
            <person name="Wu L."/>
            <person name="Ma J."/>
        </authorList>
    </citation>
    <scope>NUCLEOTIDE SEQUENCE [LARGE SCALE GENOMIC DNA]</scope>
    <source>
        <strain evidence="3">JCM 19635</strain>
    </source>
</reference>
<dbReference type="RefSeq" id="WP_380205176.1">
    <property type="nucleotide sequence ID" value="NZ_JBHTEK010000001.1"/>
</dbReference>
<evidence type="ECO:0000256" key="1">
    <source>
        <dbReference type="SAM" id="MobiDB-lite"/>
    </source>
</evidence>
<dbReference type="Pfam" id="PF13585">
    <property type="entry name" value="CHU_C"/>
    <property type="match status" value="1"/>
</dbReference>
<gene>
    <name evidence="2" type="ORF">ACFQT0_21710</name>
</gene>
<dbReference type="Proteomes" id="UP001596513">
    <property type="component" value="Unassembled WGS sequence"/>
</dbReference>
<protein>
    <submittedName>
        <fullName evidence="2">Gliding motility-associated C-terminal domain-containing protein</fullName>
    </submittedName>
</protein>
<proteinExistence type="predicted"/>
<evidence type="ECO:0000313" key="2">
    <source>
        <dbReference type="EMBL" id="MFC7669689.1"/>
    </source>
</evidence>
<dbReference type="Gene3D" id="2.60.40.10">
    <property type="entry name" value="Immunoglobulins"/>
    <property type="match status" value="2"/>
</dbReference>
<accession>A0ABW2UBH4</accession>
<dbReference type="InterPro" id="IPR013783">
    <property type="entry name" value="Ig-like_fold"/>
</dbReference>
<dbReference type="EMBL" id="JBHTEK010000001">
    <property type="protein sequence ID" value="MFC7669689.1"/>
    <property type="molecule type" value="Genomic_DNA"/>
</dbReference>
<sequence length="416" mass="45394">MDVEETSTTAGRIAVRWTQPRAAAGATLDGAPSFVLSRGEGLAPTTFTTVRTFTSINDTAFVDTNLNTQDRQYTYKLEFIRTFSDGRQPEKETAPTASSVRVTALPNNPPTAITVSWTYNVPWDNTAKPVTIYRRTGTTGAFAQIATAPTTATGGTYLDKDPALVKGQTYCYYVQTEGRYAPTGYLSSLLNKSQQQCTALIPPPCIPVLTLQPTNCDSLASLQEFPRDNQRYSNRLSWKAGSLPAGCDAAVASYRVYYRPAPTGAFALIGTTTQTSFVHPNLEFSGGCYAVQAVAPSGAVSDTSNVACQDNCVFFKLPNIFTPTGDGVNDVFRPKNYSPIRRIHFQAFNRWGVKVFENTTTASDRVLINWDGGGPVAEKASGTKVSDGIYYYLAEVEFADFANTKRTYKGWVEVVR</sequence>
<feature type="region of interest" description="Disordered" evidence="1">
    <location>
        <begin position="86"/>
        <end position="105"/>
    </location>
</feature>
<organism evidence="2 3">
    <name type="scientific">Hymenobacter humi</name>
    <dbReference type="NCBI Taxonomy" id="1411620"/>
    <lineage>
        <taxon>Bacteria</taxon>
        <taxon>Pseudomonadati</taxon>
        <taxon>Bacteroidota</taxon>
        <taxon>Cytophagia</taxon>
        <taxon>Cytophagales</taxon>
        <taxon>Hymenobacteraceae</taxon>
        <taxon>Hymenobacter</taxon>
    </lineage>
</organism>
<keyword evidence="3" id="KW-1185">Reference proteome</keyword>
<name>A0ABW2UBH4_9BACT</name>